<dbReference type="EMBL" id="PVTX01000003">
    <property type="protein sequence ID" value="PRZ08263.1"/>
    <property type="molecule type" value="Genomic_DNA"/>
</dbReference>
<dbReference type="PANTHER" id="PTHR43557">
    <property type="entry name" value="APOPTOSIS-INDUCING FACTOR 1"/>
    <property type="match status" value="1"/>
</dbReference>
<dbReference type="PANTHER" id="PTHR43557:SF2">
    <property type="entry name" value="RIESKE DOMAIN-CONTAINING PROTEIN-RELATED"/>
    <property type="match status" value="1"/>
</dbReference>
<dbReference type="RefSeq" id="WP_106266255.1">
    <property type="nucleotide sequence ID" value="NZ_PVTX01000003.1"/>
</dbReference>
<dbReference type="InterPro" id="IPR016156">
    <property type="entry name" value="FAD/NAD-linked_Rdtase_dimer_sf"/>
</dbReference>
<dbReference type="InterPro" id="IPR023753">
    <property type="entry name" value="FAD/NAD-binding_dom"/>
</dbReference>
<protein>
    <submittedName>
        <fullName evidence="7">NAD/ferredoxin-dependent reductase-like protein</fullName>
    </submittedName>
</protein>
<comment type="cofactor">
    <cofactor evidence="1">
        <name>FAD</name>
        <dbReference type="ChEBI" id="CHEBI:57692"/>
    </cofactor>
</comment>
<name>A0ABX5EFS9_9MICO</name>
<dbReference type="PRINTS" id="PR00368">
    <property type="entry name" value="FADPNR"/>
</dbReference>
<evidence type="ECO:0000256" key="3">
    <source>
        <dbReference type="ARBA" id="ARBA00022827"/>
    </source>
</evidence>
<gene>
    <name evidence="7" type="ORF">BCL65_103191</name>
</gene>
<dbReference type="PRINTS" id="PR00411">
    <property type="entry name" value="PNDRDTASEI"/>
</dbReference>
<proteinExistence type="predicted"/>
<keyword evidence="8" id="KW-1185">Reference proteome</keyword>
<evidence type="ECO:0000259" key="5">
    <source>
        <dbReference type="Pfam" id="PF07992"/>
    </source>
</evidence>
<keyword evidence="4" id="KW-0560">Oxidoreductase</keyword>
<dbReference type="Proteomes" id="UP000239895">
    <property type="component" value="Unassembled WGS sequence"/>
</dbReference>
<dbReference type="InterPro" id="IPR050446">
    <property type="entry name" value="FAD-oxidoreductase/Apoptosis"/>
</dbReference>
<dbReference type="SUPFAM" id="SSF51905">
    <property type="entry name" value="FAD/NAD(P)-binding domain"/>
    <property type="match status" value="2"/>
</dbReference>
<dbReference type="InterPro" id="IPR028202">
    <property type="entry name" value="Reductase_C"/>
</dbReference>
<dbReference type="InterPro" id="IPR036188">
    <property type="entry name" value="FAD/NAD-bd_sf"/>
</dbReference>
<dbReference type="SUPFAM" id="SSF55424">
    <property type="entry name" value="FAD/NAD-linked reductases, dimerisation (C-terminal) domain"/>
    <property type="match status" value="1"/>
</dbReference>
<feature type="domain" description="FAD/NAD(P)-binding" evidence="5">
    <location>
        <begin position="4"/>
        <end position="291"/>
    </location>
</feature>
<keyword evidence="2" id="KW-0285">Flavoprotein</keyword>
<dbReference type="Gene3D" id="3.50.50.60">
    <property type="entry name" value="FAD/NAD(P)-binding domain"/>
    <property type="match status" value="2"/>
</dbReference>
<evidence type="ECO:0000256" key="4">
    <source>
        <dbReference type="ARBA" id="ARBA00023002"/>
    </source>
</evidence>
<evidence type="ECO:0000313" key="7">
    <source>
        <dbReference type="EMBL" id="PRZ08263.1"/>
    </source>
</evidence>
<accession>A0ABX5EFS9</accession>
<evidence type="ECO:0000259" key="6">
    <source>
        <dbReference type="Pfam" id="PF14759"/>
    </source>
</evidence>
<evidence type="ECO:0000256" key="2">
    <source>
        <dbReference type="ARBA" id="ARBA00022630"/>
    </source>
</evidence>
<dbReference type="Pfam" id="PF07992">
    <property type="entry name" value="Pyr_redox_2"/>
    <property type="match status" value="1"/>
</dbReference>
<reference evidence="7 8" key="1">
    <citation type="submission" date="2018-03" db="EMBL/GenBank/DDBJ databases">
        <title>Comparative analysis of microorganisms from saline springs in Andes Mountain Range, Colombia.</title>
        <authorList>
            <person name="Rubin E."/>
        </authorList>
    </citation>
    <scope>NUCLEOTIDE SEQUENCE [LARGE SCALE GENOMIC DNA]</scope>
    <source>
        <strain evidence="7 8">CG 23</strain>
    </source>
</reference>
<keyword evidence="3" id="KW-0274">FAD</keyword>
<sequence>MEPIVVVGGGLAAARATETLREQGYDGDLVVLTGEAVPPYERPPLSKDYLRGEAGQDALFPLDADWYAEHGVDLRTSTSAARLDVGSSSVEAAPGGSLRYSRLLLATGSRVRRLQVPGTDLLGVHHLRTVVDADRLQDALSNDGPVVVVGDGWIGMEVAASARQLGREVTVVGRSPHPLHGLGARVGEIFAGLHEENGVRLLRETSVTALTGSGSISGMQLDDGTTLEAGTVVVGVGVTPQCDLAGAAGIELRSAADGGGIAVDGGLRTSAPGVWAAGDIASVPSPRYGRPLRVEHWAFADETGKHAARSMLGSGGDYDVLPYFFSDQFDLGMEVKGVTSGEVVLSGSPEDRECVAFWVDGGRVQAGMGINVWDRMDDVEKLIRAEGPVDRATLESFV</sequence>
<dbReference type="Gene3D" id="3.30.390.30">
    <property type="match status" value="1"/>
</dbReference>
<comment type="caution">
    <text evidence="7">The sequence shown here is derived from an EMBL/GenBank/DDBJ whole genome shotgun (WGS) entry which is preliminary data.</text>
</comment>
<organism evidence="7 8">
    <name type="scientific">Isoptericola halotolerans</name>
    <dbReference type="NCBI Taxonomy" id="300560"/>
    <lineage>
        <taxon>Bacteria</taxon>
        <taxon>Bacillati</taxon>
        <taxon>Actinomycetota</taxon>
        <taxon>Actinomycetes</taxon>
        <taxon>Micrococcales</taxon>
        <taxon>Promicromonosporaceae</taxon>
        <taxon>Isoptericola</taxon>
    </lineage>
</organism>
<dbReference type="Pfam" id="PF14759">
    <property type="entry name" value="Reductase_C"/>
    <property type="match status" value="1"/>
</dbReference>
<feature type="domain" description="Reductase C-terminal" evidence="6">
    <location>
        <begin position="323"/>
        <end position="394"/>
    </location>
</feature>
<evidence type="ECO:0000313" key="8">
    <source>
        <dbReference type="Proteomes" id="UP000239895"/>
    </source>
</evidence>
<evidence type="ECO:0000256" key="1">
    <source>
        <dbReference type="ARBA" id="ARBA00001974"/>
    </source>
</evidence>